<organism evidence="1 2">
    <name type="scientific">Mycolicibacterium novocastrense</name>
    <name type="common">Mycobacterium novocastrense</name>
    <dbReference type="NCBI Taxonomy" id="59813"/>
    <lineage>
        <taxon>Bacteria</taxon>
        <taxon>Bacillati</taxon>
        <taxon>Actinomycetota</taxon>
        <taxon>Actinomycetes</taxon>
        <taxon>Mycobacteriales</taxon>
        <taxon>Mycobacteriaceae</taxon>
        <taxon>Mycolicibacterium</taxon>
    </lineage>
</organism>
<reference evidence="1 2" key="1">
    <citation type="journal article" date="2016" name="Genome Announc.">
        <title>Draft Genome Sequences of Five Rapidly Growing Mycobacterium Species, M. thermoresistibile, M. fortuitum subsp. acetamidolyticum, M. canariasense, M. brisbanense, and M. novocastrense.</title>
        <authorList>
            <person name="Katahira K."/>
            <person name="Ogura Y."/>
            <person name="Gotoh Y."/>
            <person name="Hayashi T."/>
        </authorList>
    </citation>
    <scope>NUCLEOTIDE SEQUENCE [LARGE SCALE GENOMIC DNA]</scope>
    <source>
        <strain evidence="1 2">JCM18114</strain>
    </source>
</reference>
<dbReference type="EMBL" id="BCTA01000002">
    <property type="protein sequence ID" value="GAT07278.1"/>
    <property type="molecule type" value="Genomic_DNA"/>
</dbReference>
<accession>A0ABQ0KCM7</accession>
<gene>
    <name evidence="1" type="ORF">RMCN_0411</name>
</gene>
<protein>
    <submittedName>
        <fullName evidence="1">Uncharacterized protein</fullName>
    </submittedName>
</protein>
<name>A0ABQ0KCM7_MYCNV</name>
<evidence type="ECO:0000313" key="2">
    <source>
        <dbReference type="Proteomes" id="UP000069773"/>
    </source>
</evidence>
<dbReference type="Proteomes" id="UP000069773">
    <property type="component" value="Unassembled WGS sequence"/>
</dbReference>
<comment type="caution">
    <text evidence="1">The sequence shown here is derived from an EMBL/GenBank/DDBJ whole genome shotgun (WGS) entry which is preliminary data.</text>
</comment>
<sequence length="82" mass="8018">MGGNGFRNAPVGAYGVGAVTVSGVFAMTASAGFAPFSVSVDPSDGPVCCRTMPSSSTADALGVYLLAVTARSAPGEGRNVFG</sequence>
<keyword evidence="2" id="KW-1185">Reference proteome</keyword>
<evidence type="ECO:0000313" key="1">
    <source>
        <dbReference type="EMBL" id="GAT07278.1"/>
    </source>
</evidence>
<proteinExistence type="predicted"/>